<organism evidence="2 3">
    <name type="scientific">Colletotrichum gloeosporioides</name>
    <name type="common">Anthracnose fungus</name>
    <name type="synonym">Glomerella cingulata</name>
    <dbReference type="NCBI Taxonomy" id="474922"/>
    <lineage>
        <taxon>Eukaryota</taxon>
        <taxon>Fungi</taxon>
        <taxon>Dikarya</taxon>
        <taxon>Ascomycota</taxon>
        <taxon>Pezizomycotina</taxon>
        <taxon>Sordariomycetes</taxon>
        <taxon>Hypocreomycetidae</taxon>
        <taxon>Glomerellales</taxon>
        <taxon>Glomerellaceae</taxon>
        <taxon>Colletotrichum</taxon>
        <taxon>Colletotrichum gloeosporioides species complex</taxon>
    </lineage>
</organism>
<evidence type="ECO:0000256" key="1">
    <source>
        <dbReference type="SAM" id="MobiDB-lite"/>
    </source>
</evidence>
<feature type="compositionally biased region" description="Polar residues" evidence="1">
    <location>
        <begin position="183"/>
        <end position="193"/>
    </location>
</feature>
<feature type="compositionally biased region" description="Polar residues" evidence="1">
    <location>
        <begin position="22"/>
        <end position="33"/>
    </location>
</feature>
<accession>A0A8H4CM63</accession>
<reference evidence="2" key="1">
    <citation type="journal article" date="2020" name="Phytopathology">
        <title>Genome sequence and comparative analysis of Colletotrichum gloeosporioides isolated from Liriodendron leaves.</title>
        <authorList>
            <person name="Fu F.F."/>
            <person name="Hao Z."/>
            <person name="Wang P."/>
            <person name="Lu Y."/>
            <person name="Xue L.J."/>
            <person name="Wei G."/>
            <person name="Tian Y."/>
            <person name="Baishi H."/>
            <person name="Xu H."/>
            <person name="Shi J."/>
            <person name="Cheng T."/>
            <person name="Wang G."/>
            <person name="Yi Y."/>
            <person name="Chen J."/>
        </authorList>
    </citation>
    <scope>NUCLEOTIDE SEQUENCE</scope>
    <source>
        <strain evidence="2">Lc1</strain>
    </source>
</reference>
<proteinExistence type="predicted"/>
<dbReference type="RefSeq" id="XP_045265613.1">
    <property type="nucleotide sequence ID" value="XM_045406230.1"/>
</dbReference>
<keyword evidence="3" id="KW-1185">Reference proteome</keyword>
<reference evidence="2" key="2">
    <citation type="submission" date="2020-03" db="EMBL/GenBank/DDBJ databases">
        <authorList>
            <person name="Fu F.-F."/>
            <person name="Chen J."/>
        </authorList>
    </citation>
    <scope>NUCLEOTIDE SEQUENCE</scope>
    <source>
        <strain evidence="2">Lc1</strain>
    </source>
</reference>
<evidence type="ECO:0008006" key="4">
    <source>
        <dbReference type="Google" id="ProtNLM"/>
    </source>
</evidence>
<dbReference type="GeneID" id="69013368"/>
<gene>
    <name evidence="2" type="ORF">GCG54_00006219</name>
</gene>
<dbReference type="AlphaFoldDB" id="A0A8H4CM63"/>
<evidence type="ECO:0000313" key="2">
    <source>
        <dbReference type="EMBL" id="KAF3806454.1"/>
    </source>
</evidence>
<evidence type="ECO:0000313" key="3">
    <source>
        <dbReference type="Proteomes" id="UP000613401"/>
    </source>
</evidence>
<comment type="caution">
    <text evidence="2">The sequence shown here is derived from an EMBL/GenBank/DDBJ whole genome shotgun (WGS) entry which is preliminary data.</text>
</comment>
<dbReference type="SUPFAM" id="SSF54928">
    <property type="entry name" value="RNA-binding domain, RBD"/>
    <property type="match status" value="1"/>
</dbReference>
<dbReference type="CDD" id="cd12261">
    <property type="entry name" value="RRM1_3_MRN1"/>
    <property type="match status" value="1"/>
</dbReference>
<dbReference type="Proteomes" id="UP000613401">
    <property type="component" value="Unassembled WGS sequence"/>
</dbReference>
<name>A0A8H4CM63_COLGL</name>
<feature type="region of interest" description="Disordered" evidence="1">
    <location>
        <begin position="108"/>
        <end position="166"/>
    </location>
</feature>
<feature type="region of interest" description="Disordered" evidence="1">
    <location>
        <begin position="22"/>
        <end position="43"/>
    </location>
</feature>
<sequence>MVSFVSETVSIDRSYLDTLIRSQSLPSEPTSRPNEAAASRQDANKWRRAQLTRLLQNTGDPAACHPIITISCAEHETLLNAAREFANLRRNLMRGGVTEDTLAVLTSDESQCQEDDQKHAGQVPDPSSGGAPDYVHKPSQKITAATRVPNGDYHGGQPSDGGSIKQDWADTEVHDISELCISPTETNHQQGSSHQDKDQKPSRPQFEKSATRTVLITNLPDGTTHADVTAVIRGGQLLDIFLRTHDRSVQVSFLHSAEARDFLEHARRHDLYIKHKRVEVRWSDRQFILPGHVASKIGIGATRNLVIRRCDPNLTEKGVRDDLEHIHNLVVVRVSFRSGSCHIGTNSVHNAMFARTCMMSRYKYKGSRIDWDVDECSQPLEKFQYPRAPAQSLSTKRPFDPMANRFELLHLDDDDEDEDVALLEFQRRPMDIVV</sequence>
<dbReference type="GO" id="GO:0003676">
    <property type="term" value="F:nucleic acid binding"/>
    <property type="evidence" value="ECO:0007669"/>
    <property type="project" value="InterPro"/>
</dbReference>
<dbReference type="InterPro" id="IPR035979">
    <property type="entry name" value="RBD_domain_sf"/>
</dbReference>
<dbReference type="EMBL" id="WVTB01000036">
    <property type="protein sequence ID" value="KAF3806454.1"/>
    <property type="molecule type" value="Genomic_DNA"/>
</dbReference>
<feature type="region of interest" description="Disordered" evidence="1">
    <location>
        <begin position="183"/>
        <end position="212"/>
    </location>
</feature>
<feature type="compositionally biased region" description="Basic and acidic residues" evidence="1">
    <location>
        <begin position="194"/>
        <end position="210"/>
    </location>
</feature>
<dbReference type="InterPro" id="IPR012677">
    <property type="entry name" value="Nucleotide-bd_a/b_plait_sf"/>
</dbReference>
<protein>
    <recommendedName>
        <fullName evidence="4">Negative regulator of differentiation 1</fullName>
    </recommendedName>
</protein>
<dbReference type="Gene3D" id="3.30.70.330">
    <property type="match status" value="1"/>
</dbReference>